<reference evidence="1" key="1">
    <citation type="submission" date="2020-06" db="EMBL/GenBank/DDBJ databases">
        <authorList>
            <person name="Li T."/>
            <person name="Hu X."/>
            <person name="Zhang T."/>
            <person name="Song X."/>
            <person name="Zhang H."/>
            <person name="Dai N."/>
            <person name="Sheng W."/>
            <person name="Hou X."/>
            <person name="Wei L."/>
        </authorList>
    </citation>
    <scope>NUCLEOTIDE SEQUENCE</scope>
    <source>
        <strain evidence="1">KEN1</strain>
        <tissue evidence="1">Leaf</tissue>
    </source>
</reference>
<dbReference type="EMBL" id="JACGWN010000016">
    <property type="protein sequence ID" value="KAL0393641.1"/>
    <property type="molecule type" value="Genomic_DNA"/>
</dbReference>
<protein>
    <submittedName>
        <fullName evidence="1">Uncharacterized protein</fullName>
    </submittedName>
</protein>
<reference evidence="1" key="2">
    <citation type="journal article" date="2024" name="Plant">
        <title>Genomic evolution and insights into agronomic trait innovations of Sesamum species.</title>
        <authorList>
            <person name="Miao H."/>
            <person name="Wang L."/>
            <person name="Qu L."/>
            <person name="Liu H."/>
            <person name="Sun Y."/>
            <person name="Le M."/>
            <person name="Wang Q."/>
            <person name="Wei S."/>
            <person name="Zheng Y."/>
            <person name="Lin W."/>
            <person name="Duan Y."/>
            <person name="Cao H."/>
            <person name="Xiong S."/>
            <person name="Wang X."/>
            <person name="Wei L."/>
            <person name="Li C."/>
            <person name="Ma Q."/>
            <person name="Ju M."/>
            <person name="Zhao R."/>
            <person name="Li G."/>
            <person name="Mu C."/>
            <person name="Tian Q."/>
            <person name="Mei H."/>
            <person name="Zhang T."/>
            <person name="Gao T."/>
            <person name="Zhang H."/>
        </authorList>
    </citation>
    <scope>NUCLEOTIDE SEQUENCE</scope>
    <source>
        <strain evidence="1">KEN1</strain>
    </source>
</reference>
<feature type="non-terminal residue" evidence="1">
    <location>
        <position position="1"/>
    </location>
</feature>
<name>A0AAW2SPS8_9LAMI</name>
<dbReference type="AlphaFoldDB" id="A0AAW2SPS8"/>
<proteinExistence type="predicted"/>
<accession>A0AAW2SPS8</accession>
<feature type="non-terminal residue" evidence="1">
    <location>
        <position position="61"/>
    </location>
</feature>
<organism evidence="1">
    <name type="scientific">Sesamum latifolium</name>
    <dbReference type="NCBI Taxonomy" id="2727402"/>
    <lineage>
        <taxon>Eukaryota</taxon>
        <taxon>Viridiplantae</taxon>
        <taxon>Streptophyta</taxon>
        <taxon>Embryophyta</taxon>
        <taxon>Tracheophyta</taxon>
        <taxon>Spermatophyta</taxon>
        <taxon>Magnoliopsida</taxon>
        <taxon>eudicotyledons</taxon>
        <taxon>Gunneridae</taxon>
        <taxon>Pentapetalae</taxon>
        <taxon>asterids</taxon>
        <taxon>lamiids</taxon>
        <taxon>Lamiales</taxon>
        <taxon>Pedaliaceae</taxon>
        <taxon>Sesamum</taxon>
    </lineage>
</organism>
<sequence length="61" mass="7152">GIDVSLDQLHRKEEESGGRMMKVDDDQETGFTWFLVVGELNWHLNVWLQRSEGWVRVHTSP</sequence>
<comment type="caution">
    <text evidence="1">The sequence shown here is derived from an EMBL/GenBank/DDBJ whole genome shotgun (WGS) entry which is preliminary data.</text>
</comment>
<gene>
    <name evidence="1" type="ORF">Slati_4330300</name>
</gene>
<evidence type="ECO:0000313" key="1">
    <source>
        <dbReference type="EMBL" id="KAL0393641.1"/>
    </source>
</evidence>